<name>A0A1G9XI02_9BACL</name>
<dbReference type="Gene3D" id="3.40.30.10">
    <property type="entry name" value="Glutaredoxin"/>
    <property type="match status" value="1"/>
</dbReference>
<protein>
    <submittedName>
        <fullName evidence="2">Thioredoxin</fullName>
    </submittedName>
</protein>
<dbReference type="STRING" id="459525.SAMN04488137_2800"/>
<reference evidence="3" key="1">
    <citation type="submission" date="2016-10" db="EMBL/GenBank/DDBJ databases">
        <authorList>
            <person name="Varghese N."/>
            <person name="Submissions S."/>
        </authorList>
    </citation>
    <scope>NUCLEOTIDE SEQUENCE [LARGE SCALE GENOMIC DNA]</scope>
    <source>
        <strain evidence="3">CGMCC 1.6854</strain>
    </source>
</reference>
<dbReference type="AlphaFoldDB" id="A0A1G9XI02"/>
<evidence type="ECO:0000313" key="3">
    <source>
        <dbReference type="Proteomes" id="UP000199544"/>
    </source>
</evidence>
<dbReference type="OrthoDB" id="5784238at2"/>
<feature type="domain" description="Thioredoxin" evidence="1">
    <location>
        <begin position="19"/>
        <end position="106"/>
    </location>
</feature>
<dbReference type="InterPro" id="IPR036249">
    <property type="entry name" value="Thioredoxin-like_sf"/>
</dbReference>
<dbReference type="CDD" id="cd02947">
    <property type="entry name" value="TRX_family"/>
    <property type="match status" value="1"/>
</dbReference>
<evidence type="ECO:0000313" key="2">
    <source>
        <dbReference type="EMBL" id="SDM96161.1"/>
    </source>
</evidence>
<dbReference type="Pfam" id="PF00085">
    <property type="entry name" value="Thioredoxin"/>
    <property type="match status" value="1"/>
</dbReference>
<dbReference type="Proteomes" id="UP000199544">
    <property type="component" value="Unassembled WGS sequence"/>
</dbReference>
<dbReference type="EMBL" id="FNHW01000001">
    <property type="protein sequence ID" value="SDM96161.1"/>
    <property type="molecule type" value="Genomic_DNA"/>
</dbReference>
<accession>A0A1G9XI02</accession>
<sequence>MKDLTNLETKGYIEESAEEPAALYIQTPLCGTCKMGRRMLEITLEALDQPGKKQPKVGAINLNAMPELAEKYNITSVPCLLFLNRGIAVRKIYAMQSVDFLYQNLKKYL</sequence>
<dbReference type="InterPro" id="IPR013766">
    <property type="entry name" value="Thioredoxin_domain"/>
</dbReference>
<evidence type="ECO:0000259" key="1">
    <source>
        <dbReference type="Pfam" id="PF00085"/>
    </source>
</evidence>
<organism evidence="2 3">
    <name type="scientific">Fictibacillus solisalsi</name>
    <dbReference type="NCBI Taxonomy" id="459525"/>
    <lineage>
        <taxon>Bacteria</taxon>
        <taxon>Bacillati</taxon>
        <taxon>Bacillota</taxon>
        <taxon>Bacilli</taxon>
        <taxon>Bacillales</taxon>
        <taxon>Fictibacillaceae</taxon>
        <taxon>Fictibacillus</taxon>
    </lineage>
</organism>
<dbReference type="SUPFAM" id="SSF52833">
    <property type="entry name" value="Thioredoxin-like"/>
    <property type="match status" value="1"/>
</dbReference>
<gene>
    <name evidence="2" type="ORF">SAMN04488137_2800</name>
</gene>
<dbReference type="RefSeq" id="WP_090235379.1">
    <property type="nucleotide sequence ID" value="NZ_FNHW01000001.1"/>
</dbReference>
<keyword evidence="3" id="KW-1185">Reference proteome</keyword>
<proteinExistence type="predicted"/>